<dbReference type="AlphaFoldDB" id="A0A2K9YD05"/>
<protein>
    <submittedName>
        <fullName evidence="2">Uncharacterized protein</fullName>
    </submittedName>
</protein>
<reference evidence="2" key="1">
    <citation type="submission" date="2017-12" db="EMBL/GenBank/DDBJ databases">
        <title>Genome Sequencing Reveals a Rich Biosynthetic Potential.</title>
        <authorList>
            <person name="Bertrand R.L."/>
            <person name="Abdel-Hameed M.E."/>
            <person name="Sorensen J.L."/>
        </authorList>
    </citation>
    <scope>NUCLEOTIDE SEQUENCE</scope>
</reference>
<feature type="compositionally biased region" description="Basic and acidic residues" evidence="1">
    <location>
        <begin position="127"/>
        <end position="138"/>
    </location>
</feature>
<feature type="region of interest" description="Disordered" evidence="1">
    <location>
        <begin position="84"/>
        <end position="111"/>
    </location>
</feature>
<feature type="region of interest" description="Disordered" evidence="1">
    <location>
        <begin position="127"/>
        <end position="148"/>
    </location>
</feature>
<organism evidence="2">
    <name type="scientific">Cladonia uncialis subsp. uncialis</name>
    <dbReference type="NCBI Taxonomy" id="180999"/>
    <lineage>
        <taxon>Eukaryota</taxon>
        <taxon>Fungi</taxon>
        <taxon>Dikarya</taxon>
        <taxon>Ascomycota</taxon>
        <taxon>Pezizomycotina</taxon>
        <taxon>Lecanoromycetes</taxon>
        <taxon>OSLEUM clade</taxon>
        <taxon>Lecanoromycetidae</taxon>
        <taxon>Lecanorales</taxon>
        <taxon>Lecanorineae</taxon>
        <taxon>Cladoniaceae</taxon>
        <taxon>Cladonia</taxon>
    </lineage>
</organism>
<feature type="compositionally biased region" description="Basic and acidic residues" evidence="1">
    <location>
        <begin position="93"/>
        <end position="111"/>
    </location>
</feature>
<name>A0A2K9YD05_CLAUC</name>
<dbReference type="EMBL" id="MG777471">
    <property type="protein sequence ID" value="AUW30729.1"/>
    <property type="molecule type" value="Genomic_DNA"/>
</dbReference>
<sequence length="910" mass="103905">MRPALQRLLESPATVSVLRKVLYSNSCGLCQHYSHLTSNEKRGKTEDPDGKGHEACVDSSILSREAQDHNEAVLNLATPSYLLTGQTGSGLRGTEKRNDFSSENRGSSRAEELTDIALESCEESMAKDRRDDSLKAQDSRAQIQHGRQQALMKRREWREHLSTFEKFQKESEFETSGLDRSRLIDDASYSEDWLLWLELIRFRRRHAGILGTKAIYMEIFSRGKHIPTKGDTGKELWDLLFQAGHRDPEFLKSAIVYATRLKRSTGTASPRMYVSIVGHALKADPGSALKWHRLIKQEFAPSIENYNKLLRLSASWGSINHLRTLYNDYPLFGMYATAIPELSKMQMYEEAIKWHSLLSDHKDLPLEFNDLKPLLAYFVQTGDSSRVEQIIGDLVRARSPVIDQATKYVRNLTISRELVSRQLGEIHGVAPKQLSDSFCARLFATRLFAVNTVINGLQMMAVDSIGPLALREIAYRDDCFPPAILRHIDDLKNAGILLDGSLFAHLLQKLVGEDNKVLLKSLVESDLHPDTLDDFNLQENLLAQYYAAEDQLQVERTLAVLTARGSSRQERARLWWNAVLRSQVTLRRLDAVKSILETMQQARISVTSRSSRHLRVHWLTRRKKGKRADRTQELSIIIRATKNTLASGGFVPIIAWREIMRRLGMAGRLVEFENLALWLVDYYASPAGQQSIQPGAPLQSAGYQEGMDARALLKNKNPSKYLNVLFTIAAQHAIVAWGFQQEVKMDPEPHHALKSSRRLVLGSSVSYSRQSLWTWGLTLLKRLQERGVPIHQATVARICRHRLTALFAHGTSNRPINRRIKWINDMRARAMAQYMPVSYVREMENIWGGDLFRHQIQETRGFKHRRSRLSKYWSEEVGHNLFGRIRRGLPRVMRRRPDRTKTRAAPIPSG</sequence>
<evidence type="ECO:0000313" key="2">
    <source>
        <dbReference type="EMBL" id="AUW30729.1"/>
    </source>
</evidence>
<proteinExistence type="predicted"/>
<evidence type="ECO:0000256" key="1">
    <source>
        <dbReference type="SAM" id="MobiDB-lite"/>
    </source>
</evidence>
<accession>A0A2K9YD05</accession>